<dbReference type="PIRSF" id="PIRSF006392">
    <property type="entry name" value="IPGAM_arch"/>
    <property type="match status" value="1"/>
</dbReference>
<dbReference type="EMBL" id="CP042912">
    <property type="protein sequence ID" value="QEG23751.1"/>
    <property type="molecule type" value="Genomic_DNA"/>
</dbReference>
<keyword evidence="6" id="KW-0413">Isomerase</keyword>
<dbReference type="AlphaFoldDB" id="A0A5B9PMD5"/>
<dbReference type="PANTHER" id="PTHR31209">
    <property type="entry name" value="COFACTOR-INDEPENDENT PHOSPHOGLYCERATE MUTASE"/>
    <property type="match status" value="1"/>
</dbReference>
<dbReference type="Pfam" id="PF01676">
    <property type="entry name" value="Metalloenzyme"/>
    <property type="match status" value="1"/>
</dbReference>
<evidence type="ECO:0000256" key="1">
    <source>
        <dbReference type="ARBA" id="ARBA00000370"/>
    </source>
</evidence>
<evidence type="ECO:0000313" key="8">
    <source>
        <dbReference type="EMBL" id="QEG23751.1"/>
    </source>
</evidence>
<evidence type="ECO:0000256" key="6">
    <source>
        <dbReference type="ARBA" id="ARBA00023235"/>
    </source>
</evidence>
<organism evidence="8 9">
    <name type="scientific">Mariniblastus fucicola</name>
    <dbReference type="NCBI Taxonomy" id="980251"/>
    <lineage>
        <taxon>Bacteria</taxon>
        <taxon>Pseudomonadati</taxon>
        <taxon>Planctomycetota</taxon>
        <taxon>Planctomycetia</taxon>
        <taxon>Pirellulales</taxon>
        <taxon>Pirellulaceae</taxon>
        <taxon>Mariniblastus</taxon>
    </lineage>
</organism>
<evidence type="ECO:0000313" key="9">
    <source>
        <dbReference type="Proteomes" id="UP000322214"/>
    </source>
</evidence>
<comment type="similarity">
    <text evidence="4">Belongs to the BPG-independent phosphoglycerate mutase family. A-PGAM subfamily.</text>
</comment>
<keyword evidence="9" id="KW-1185">Reference proteome</keyword>
<dbReference type="CDD" id="cd16011">
    <property type="entry name" value="iPGM_like"/>
    <property type="match status" value="1"/>
</dbReference>
<comment type="catalytic activity">
    <reaction evidence="1">
        <text>(2R)-2-phosphoglycerate = (2R)-3-phosphoglycerate</text>
        <dbReference type="Rhea" id="RHEA:15901"/>
        <dbReference type="ChEBI" id="CHEBI:58272"/>
        <dbReference type="ChEBI" id="CHEBI:58289"/>
        <dbReference type="EC" id="5.4.2.12"/>
    </reaction>
</comment>
<evidence type="ECO:0000256" key="4">
    <source>
        <dbReference type="ARBA" id="ARBA00005524"/>
    </source>
</evidence>
<dbReference type="GO" id="GO:0046872">
    <property type="term" value="F:metal ion binding"/>
    <property type="evidence" value="ECO:0007669"/>
    <property type="project" value="InterPro"/>
</dbReference>
<dbReference type="GO" id="GO:0004619">
    <property type="term" value="F:phosphoglycerate mutase activity"/>
    <property type="evidence" value="ECO:0007669"/>
    <property type="project" value="UniProtKB-EC"/>
</dbReference>
<evidence type="ECO:0000256" key="2">
    <source>
        <dbReference type="ARBA" id="ARBA00002315"/>
    </source>
</evidence>
<gene>
    <name evidence="8" type="ORF">MFFC18_36530</name>
</gene>
<dbReference type="InterPro" id="IPR023665">
    <property type="entry name" value="ApgAM_prokaryotes"/>
</dbReference>
<dbReference type="SUPFAM" id="SSF53649">
    <property type="entry name" value="Alkaline phosphatase-like"/>
    <property type="match status" value="1"/>
</dbReference>
<dbReference type="Proteomes" id="UP000322214">
    <property type="component" value="Chromosome"/>
</dbReference>
<evidence type="ECO:0000256" key="5">
    <source>
        <dbReference type="ARBA" id="ARBA00023152"/>
    </source>
</evidence>
<dbReference type="GO" id="GO:0006096">
    <property type="term" value="P:glycolytic process"/>
    <property type="evidence" value="ECO:0007669"/>
    <property type="project" value="UniProtKB-KW"/>
</dbReference>
<dbReference type="NCBIfam" id="NF003242">
    <property type="entry name" value="PRK04200.1"/>
    <property type="match status" value="1"/>
</dbReference>
<dbReference type="NCBIfam" id="TIGR02535">
    <property type="entry name" value="hyp_Hser_kinase"/>
    <property type="match status" value="1"/>
</dbReference>
<dbReference type="PANTHER" id="PTHR31209:SF4">
    <property type="entry name" value="2,3-BISPHOSPHOGLYCERATE-INDEPENDENT PHOSPHOGLYCERATE MUTASE"/>
    <property type="match status" value="1"/>
</dbReference>
<dbReference type="Gene3D" id="3.40.720.10">
    <property type="entry name" value="Alkaline Phosphatase, subunit A"/>
    <property type="match status" value="2"/>
</dbReference>
<keyword evidence="5" id="KW-0324">Glycolysis</keyword>
<comment type="pathway">
    <text evidence="3">Carbohydrate degradation.</text>
</comment>
<comment type="function">
    <text evidence="2">Catalyzes the interconversion of 2-phosphoglycerate and 3-phosphoglycerate.</text>
</comment>
<accession>A0A5B9PMD5</accession>
<dbReference type="STRING" id="980251.GCA_001642875_04299"/>
<reference evidence="8 9" key="1">
    <citation type="submission" date="2019-08" db="EMBL/GenBank/DDBJ databases">
        <title>Deep-cultivation of Planctomycetes and their phenomic and genomic characterization uncovers novel biology.</title>
        <authorList>
            <person name="Wiegand S."/>
            <person name="Jogler M."/>
            <person name="Boedeker C."/>
            <person name="Pinto D."/>
            <person name="Vollmers J."/>
            <person name="Rivas-Marin E."/>
            <person name="Kohn T."/>
            <person name="Peeters S.H."/>
            <person name="Heuer A."/>
            <person name="Rast P."/>
            <person name="Oberbeckmann S."/>
            <person name="Bunk B."/>
            <person name="Jeske O."/>
            <person name="Meyerdierks A."/>
            <person name="Storesund J.E."/>
            <person name="Kallscheuer N."/>
            <person name="Luecker S."/>
            <person name="Lage O.M."/>
            <person name="Pohl T."/>
            <person name="Merkel B.J."/>
            <person name="Hornburger P."/>
            <person name="Mueller R.-W."/>
            <person name="Bruemmer F."/>
            <person name="Labrenz M."/>
            <person name="Spormann A.M."/>
            <person name="Op den Camp H."/>
            <person name="Overmann J."/>
            <person name="Amann R."/>
            <person name="Jetten M.S.M."/>
            <person name="Mascher T."/>
            <person name="Medema M.H."/>
            <person name="Devos D.P."/>
            <person name="Kaster A.-K."/>
            <person name="Ovreas L."/>
            <person name="Rohde M."/>
            <person name="Galperin M.Y."/>
            <person name="Jogler C."/>
        </authorList>
    </citation>
    <scope>NUCLEOTIDE SEQUENCE [LARGE SCALE GENOMIC DNA]</scope>
    <source>
        <strain evidence="8 9">FC18</strain>
    </source>
</reference>
<dbReference type="RefSeq" id="WP_075086150.1">
    <property type="nucleotide sequence ID" value="NZ_CP042912.1"/>
</dbReference>
<evidence type="ECO:0000256" key="3">
    <source>
        <dbReference type="ARBA" id="ARBA00004921"/>
    </source>
</evidence>
<dbReference type="OrthoDB" id="9804453at2"/>
<sequence>MKYVIIIPDGCADEPQESLGGKTPLESANTPAMDSLARDGIVGLANHTPKHLPAGSSVANMSLLGYSPLENYTGRAPLEAAAQGIELGEDDWCIRCNLVNVEDQTMKSFTAGHISSDEAKTLLQTAQENVTDSRLEFIPGVSYRNLLMFRPTAGNPAPFSQETRATPPHDLTDKSVAEDFPRGPGSDLLVELMQQSHDWFEGHEVNQKRAADSKPTASNVWLWGLGQKPNLAPFEQIHGVKGAMITAVDLLRGLAALVGWDRIEVPGATGYTDTDYAAKGKYAIDALSNYDLVCVHVEAPDESSHEGDLEKKVKSLEEIDGKIVGPILEHLKASGEEFRLLVTPDHPTYLSTKTHTHGDVPFTIAGNGVEPDAAENYCEKTCAASGLSMPNGWDLMPFFIKGN</sequence>
<dbReference type="NCBIfam" id="TIGR00306">
    <property type="entry name" value="apgM"/>
    <property type="match status" value="1"/>
</dbReference>
<evidence type="ECO:0000259" key="7">
    <source>
        <dbReference type="Pfam" id="PF01676"/>
    </source>
</evidence>
<dbReference type="Pfam" id="PF10143">
    <property type="entry name" value="PhosphMutase"/>
    <property type="match status" value="1"/>
</dbReference>
<dbReference type="InterPro" id="IPR017850">
    <property type="entry name" value="Alkaline_phosphatase_core_sf"/>
</dbReference>
<dbReference type="InterPro" id="IPR006124">
    <property type="entry name" value="Metalloenzyme"/>
</dbReference>
<feature type="domain" description="Metalloenzyme" evidence="7">
    <location>
        <begin position="1"/>
        <end position="381"/>
    </location>
</feature>
<name>A0A5B9PMD5_9BACT</name>
<dbReference type="KEGG" id="mff:MFFC18_36530"/>
<proteinExistence type="inferred from homology"/>
<protein>
    <submittedName>
        <fullName evidence="8">Cofactor-independent phosphoglycerate mutase</fullName>
    </submittedName>
</protein>
<dbReference type="InterPro" id="IPR004456">
    <property type="entry name" value="Pglycerate_mutase_ApgM"/>
</dbReference>